<dbReference type="Pfam" id="PF13205">
    <property type="entry name" value="Big_5"/>
    <property type="match status" value="1"/>
</dbReference>
<dbReference type="EMBL" id="CP001710">
    <property type="protein sequence ID" value="ADL58551.1"/>
    <property type="molecule type" value="Genomic_DNA"/>
</dbReference>
<dbReference type="HOGENOM" id="CLU_896046_0_0_2"/>
<accession>D9PWF3</accession>
<dbReference type="GeneID" id="9704664"/>
<dbReference type="InterPro" id="IPR032812">
    <property type="entry name" value="SbsA_Ig"/>
</dbReference>
<reference key="1">
    <citation type="submission" date="2009-08" db="EMBL/GenBank/DDBJ databases">
        <title>The genome sequence of Methanothermobacter marburgensis.</title>
        <authorList>
            <person name="Kaster A."/>
            <person name="Seedorf H."/>
            <person name="Goenrich M."/>
            <person name="Wiezer A."/>
            <person name="Liesegang H."/>
            <person name="Thauer R."/>
            <person name="Gottschalk G."/>
        </authorList>
    </citation>
    <scope>NUCLEOTIDE SEQUENCE</scope>
    <source>
        <strain>Marburg</strain>
    </source>
</reference>
<feature type="domain" description="SbsA Ig-like" evidence="2">
    <location>
        <begin position="219"/>
        <end position="314"/>
    </location>
</feature>
<dbReference type="GeneID" id="92393576"/>
<organism evidence="3 4">
    <name type="scientific">Methanothermobacter marburgensis (strain ATCC BAA-927 / DSM 2133 / JCM 14651 / NBRC 100331 / OCM 82 / Marburg)</name>
    <name type="common">Methanobacterium thermoautotrophicum</name>
    <dbReference type="NCBI Taxonomy" id="79929"/>
    <lineage>
        <taxon>Archaea</taxon>
        <taxon>Methanobacteriati</taxon>
        <taxon>Methanobacteriota</taxon>
        <taxon>Methanomada group</taxon>
        <taxon>Methanobacteria</taxon>
        <taxon>Methanobacteriales</taxon>
        <taxon>Methanobacteriaceae</taxon>
        <taxon>Methanothermobacter</taxon>
    </lineage>
</organism>
<dbReference type="AlphaFoldDB" id="D9PWF3"/>
<evidence type="ECO:0000259" key="2">
    <source>
        <dbReference type="Pfam" id="PF13205"/>
    </source>
</evidence>
<keyword evidence="4" id="KW-1185">Reference proteome</keyword>
<reference evidence="3 4" key="2">
    <citation type="journal article" date="2010" name="J. Bacteriol.">
        <title>Complete genome sequence of Methanothermobacter marburgensis, a methanoarchaeon model organism.</title>
        <authorList>
            <person name="Liesegang H."/>
            <person name="Kaster A.K."/>
            <person name="Wiezer A."/>
            <person name="Goenrich M."/>
            <person name="Wollherr A."/>
            <person name="Seedorf H."/>
            <person name="Gottschalk G."/>
            <person name="Thauer R.K."/>
        </authorList>
    </citation>
    <scope>NUCLEOTIDE SEQUENCE [LARGE SCALE GENOMIC DNA]</scope>
    <source>
        <strain evidence="4">ATCC BAA-927 / DSM 2133 / JCM 14651 / NBRC 100331 / OCM 82 / Marburg</strain>
    </source>
</reference>
<evidence type="ECO:0000256" key="1">
    <source>
        <dbReference type="ARBA" id="ARBA00022729"/>
    </source>
</evidence>
<name>D9PWF3_METTM</name>
<protein>
    <recommendedName>
        <fullName evidence="2">SbsA Ig-like domain-containing protein</fullName>
    </recommendedName>
</protein>
<dbReference type="Proteomes" id="UP000000345">
    <property type="component" value="Chromosome"/>
</dbReference>
<gene>
    <name evidence="3" type="ordered locus">MTBMA_c09560</name>
</gene>
<evidence type="ECO:0000313" key="3">
    <source>
        <dbReference type="EMBL" id="ADL58551.1"/>
    </source>
</evidence>
<dbReference type="KEGG" id="mmg:MTBMA_c09560"/>
<dbReference type="RefSeq" id="WP_013295774.1">
    <property type="nucleotide sequence ID" value="NC_014408.1"/>
</dbReference>
<dbReference type="PaxDb" id="79929-MTBMA_c09560"/>
<evidence type="ECO:0000313" key="4">
    <source>
        <dbReference type="Proteomes" id="UP000000345"/>
    </source>
</evidence>
<keyword evidence="1" id="KW-0732">Signal</keyword>
<proteinExistence type="predicted"/>
<sequence>MKHLWKLLIVLMVFALMGSSQAVHLGNRTYGYVEKDYYGDLNSNETIAVIIGVHPQESGIHNAVREKIQTSNLTKRYVLYSVHVTRDVNDYSRGRMNGQLLARDFVVPDIKNEKPMLVIDCHENHYHDSGYAYPRFLDIISENTATINYTDQIIARMNFLKIYRPPKPTSPQYVTIPIASQGYNTVIYETYFYDTYSRKLSDAGLLVKALDSLQRYTATGPSVTSSNPRWGGMTTRRPLIRVTFSGRITPGRYWNSITLRNQFGKTVRIKKWVSGNTLNVKPLSRLSGNRWYTLVVPAAALVDSPQKRWTLKFRTGRR</sequence>